<reference evidence="1 2" key="1">
    <citation type="submission" date="2018-06" db="EMBL/GenBank/DDBJ databases">
        <authorList>
            <consortium name="Pathogen Informatics"/>
            <person name="Doyle S."/>
        </authorList>
    </citation>
    <scope>NUCLEOTIDE SEQUENCE [LARGE SCALE GENOMIC DNA]</scope>
    <source>
        <strain evidence="1 2">NCTC7307</strain>
    </source>
</reference>
<dbReference type="AlphaFoldDB" id="A0A2X4T683"/>
<name>A0A2X4T683_SALER</name>
<dbReference type="Proteomes" id="UP000248731">
    <property type="component" value="Chromosome 1"/>
</dbReference>
<evidence type="ECO:0000313" key="1">
    <source>
        <dbReference type="EMBL" id="SQI22603.1"/>
    </source>
</evidence>
<sequence>MSWDKRMAVNYAKTHAGSHSQGRCAEFTRKAIQAGGITLGHTYHAKDYGPMLRSAGFTAIGTYEMPREGDVIIIQPYAGGNPSGHMAIYDGAEWYSDFKQRDMRAGPATGQPGPHIPSTGRINENVLPCRAYPVAL</sequence>
<organism evidence="1 2">
    <name type="scientific">Salmonella enterica subsp. arizonae</name>
    <dbReference type="NCBI Taxonomy" id="59203"/>
    <lineage>
        <taxon>Bacteria</taxon>
        <taxon>Pseudomonadati</taxon>
        <taxon>Pseudomonadota</taxon>
        <taxon>Gammaproteobacteria</taxon>
        <taxon>Enterobacterales</taxon>
        <taxon>Enterobacteriaceae</taxon>
        <taxon>Salmonella</taxon>
    </lineage>
</organism>
<proteinExistence type="predicted"/>
<dbReference type="EMBL" id="LS483466">
    <property type="protein sequence ID" value="SQI22603.1"/>
    <property type="molecule type" value="Genomic_DNA"/>
</dbReference>
<dbReference type="Gene3D" id="3.90.1720.10">
    <property type="entry name" value="endopeptidase domain like (from Nostoc punctiforme)"/>
    <property type="match status" value="1"/>
</dbReference>
<keyword evidence="2" id="KW-1185">Reference proteome</keyword>
<evidence type="ECO:0000313" key="2">
    <source>
        <dbReference type="Proteomes" id="UP000248731"/>
    </source>
</evidence>
<protein>
    <submittedName>
        <fullName evidence="1">Uncharacterized protein</fullName>
    </submittedName>
</protein>
<accession>A0A2X4T683</accession>
<gene>
    <name evidence="1" type="primary">SBOV24401_1</name>
    <name evidence="1" type="ORF">NCTC7307_01775</name>
</gene>